<gene>
    <name evidence="1" type="ORF">SARC_14133</name>
</gene>
<dbReference type="Proteomes" id="UP000054560">
    <property type="component" value="Unassembled WGS sequence"/>
</dbReference>
<protein>
    <submittedName>
        <fullName evidence="1">Uncharacterized protein</fullName>
    </submittedName>
</protein>
<dbReference type="EMBL" id="KQ245798">
    <property type="protein sequence ID" value="KNC73307.1"/>
    <property type="molecule type" value="Genomic_DNA"/>
</dbReference>
<evidence type="ECO:0000313" key="2">
    <source>
        <dbReference type="Proteomes" id="UP000054560"/>
    </source>
</evidence>
<accession>A0A0L0F9A5</accession>
<feature type="non-terminal residue" evidence="1">
    <location>
        <position position="1"/>
    </location>
</feature>
<keyword evidence="2" id="KW-1185">Reference proteome</keyword>
<name>A0A0L0F9A5_9EUKA</name>
<sequence length="66" mass="7401">SIHECPITSLQTEAESANIQDRTKIGLNGPTFLLVRSISNNLEPLELPGHNVKVLKYILENELEYP</sequence>
<dbReference type="RefSeq" id="XP_014147209.1">
    <property type="nucleotide sequence ID" value="XM_014291734.1"/>
</dbReference>
<evidence type="ECO:0000313" key="1">
    <source>
        <dbReference type="EMBL" id="KNC73307.1"/>
    </source>
</evidence>
<dbReference type="AlphaFoldDB" id="A0A0L0F9A5"/>
<feature type="non-terminal residue" evidence="1">
    <location>
        <position position="66"/>
    </location>
</feature>
<proteinExistence type="predicted"/>
<organism evidence="1 2">
    <name type="scientific">Sphaeroforma arctica JP610</name>
    <dbReference type="NCBI Taxonomy" id="667725"/>
    <lineage>
        <taxon>Eukaryota</taxon>
        <taxon>Ichthyosporea</taxon>
        <taxon>Ichthyophonida</taxon>
        <taxon>Sphaeroforma</taxon>
    </lineage>
</organism>
<reference evidence="1 2" key="1">
    <citation type="submission" date="2011-02" db="EMBL/GenBank/DDBJ databases">
        <title>The Genome Sequence of Sphaeroforma arctica JP610.</title>
        <authorList>
            <consortium name="The Broad Institute Genome Sequencing Platform"/>
            <person name="Russ C."/>
            <person name="Cuomo C."/>
            <person name="Young S.K."/>
            <person name="Zeng Q."/>
            <person name="Gargeya S."/>
            <person name="Alvarado L."/>
            <person name="Berlin A."/>
            <person name="Chapman S.B."/>
            <person name="Chen Z."/>
            <person name="Freedman E."/>
            <person name="Gellesch M."/>
            <person name="Goldberg J."/>
            <person name="Griggs A."/>
            <person name="Gujja S."/>
            <person name="Heilman E."/>
            <person name="Heiman D."/>
            <person name="Howarth C."/>
            <person name="Mehta T."/>
            <person name="Neiman D."/>
            <person name="Pearson M."/>
            <person name="Roberts A."/>
            <person name="Saif S."/>
            <person name="Shea T."/>
            <person name="Shenoy N."/>
            <person name="Sisk P."/>
            <person name="Stolte C."/>
            <person name="Sykes S."/>
            <person name="White J."/>
            <person name="Yandava C."/>
            <person name="Burger G."/>
            <person name="Gray M.W."/>
            <person name="Holland P.W.H."/>
            <person name="King N."/>
            <person name="Lang F.B.F."/>
            <person name="Roger A.J."/>
            <person name="Ruiz-Trillo I."/>
            <person name="Haas B."/>
            <person name="Nusbaum C."/>
            <person name="Birren B."/>
        </authorList>
    </citation>
    <scope>NUCLEOTIDE SEQUENCE [LARGE SCALE GENOMIC DNA]</scope>
    <source>
        <strain evidence="1 2">JP610</strain>
    </source>
</reference>
<dbReference type="GeneID" id="25914637"/>